<evidence type="ECO:0000313" key="2">
    <source>
        <dbReference type="Proteomes" id="UP001294412"/>
    </source>
</evidence>
<accession>A0ABU5HZ61</accession>
<dbReference type="InterPro" id="IPR014054">
    <property type="entry name" value="Phage_regulatory_Rha"/>
</dbReference>
<name>A0ABU5HZ61_9HYPH</name>
<dbReference type="Pfam" id="PF09669">
    <property type="entry name" value="Phage_pRha"/>
    <property type="match status" value="1"/>
</dbReference>
<dbReference type="RefSeq" id="WP_322185498.1">
    <property type="nucleotide sequence ID" value="NZ_JAXLPB010000001.1"/>
</dbReference>
<comment type="caution">
    <text evidence="1">The sequence shown here is derived from an EMBL/GenBank/DDBJ whole genome shotgun (WGS) entry which is preliminary data.</text>
</comment>
<keyword evidence="2" id="KW-1185">Reference proteome</keyword>
<dbReference type="EMBL" id="JAXLPB010000001">
    <property type="protein sequence ID" value="MDY8108048.1"/>
    <property type="molecule type" value="Genomic_DNA"/>
</dbReference>
<dbReference type="Proteomes" id="UP001294412">
    <property type="component" value="Unassembled WGS sequence"/>
</dbReference>
<proteinExistence type="predicted"/>
<reference evidence="1 2" key="1">
    <citation type="submission" date="2023-12" db="EMBL/GenBank/DDBJ databases">
        <title>Description of Novel Strain Fulvimarina sp. 2208YS6-2-32 isolated from Uroteuthis (Photololigo) edulis.</title>
        <authorList>
            <person name="Park J.-S."/>
        </authorList>
    </citation>
    <scope>NUCLEOTIDE SEQUENCE [LARGE SCALE GENOMIC DNA]</scope>
    <source>
        <strain evidence="1 2">2208YS6-2-32</strain>
    </source>
</reference>
<organism evidence="1 2">
    <name type="scientific">Fulvimarina uroteuthidis</name>
    <dbReference type="NCBI Taxonomy" id="3098149"/>
    <lineage>
        <taxon>Bacteria</taxon>
        <taxon>Pseudomonadati</taxon>
        <taxon>Pseudomonadota</taxon>
        <taxon>Alphaproteobacteria</taxon>
        <taxon>Hyphomicrobiales</taxon>
        <taxon>Aurantimonadaceae</taxon>
        <taxon>Fulvimarina</taxon>
    </lineage>
</organism>
<sequence>MNPVVFNRDGKTYTTSKDVAAYFGKRHDNLIRDIQNLIDKGVLNFEEGYYKLPVTKDQLHRYYDMDRDGFTLLVMGFTGKKALDFKLRYIAAFNAMQEQLEKHALTLPDFRNPAIAARACALNGIMFWASDFEPLPERLKPVSLCMS</sequence>
<evidence type="ECO:0000313" key="1">
    <source>
        <dbReference type="EMBL" id="MDY8108048.1"/>
    </source>
</evidence>
<protein>
    <submittedName>
        <fullName evidence="1">Rha family transcriptional regulator</fullName>
    </submittedName>
</protein>
<gene>
    <name evidence="1" type="ORF">U0C82_02645</name>
</gene>
<dbReference type="NCBIfam" id="TIGR02681">
    <property type="entry name" value="phage_pRha"/>
    <property type="match status" value="1"/>
</dbReference>